<protein>
    <submittedName>
        <fullName evidence="2">Uncharacterized protein</fullName>
    </submittedName>
</protein>
<evidence type="ECO:0000313" key="3">
    <source>
        <dbReference type="EMBL" id="MCZ4583150.1"/>
    </source>
</evidence>
<evidence type="ECO:0000256" key="1">
    <source>
        <dbReference type="SAM" id="MobiDB-lite"/>
    </source>
</evidence>
<dbReference type="AlphaFoldDB" id="A0A1B1KBA7"/>
<dbReference type="EMBL" id="CP130953">
    <property type="protein sequence ID" value="WLF45650.1"/>
    <property type="molecule type" value="Genomic_DNA"/>
</dbReference>
<sequence>MTDERPGKNQTPPDKTTRPTPKEATPDVSKTDLAAVVDALTATNEKNFDF</sequence>
<reference evidence="3" key="2">
    <citation type="submission" date="2022-12" db="EMBL/GenBank/DDBJ databases">
        <authorList>
            <person name="Krivoruchko A.V."/>
            <person name="Elkin A."/>
        </authorList>
    </citation>
    <scope>NUCLEOTIDE SEQUENCE</scope>
    <source>
        <strain evidence="3">IEGM 249</strain>
    </source>
</reference>
<organism evidence="2 5">
    <name type="scientific">Rhodococcus opacus</name>
    <name type="common">Nocardia opaca</name>
    <dbReference type="NCBI Taxonomy" id="37919"/>
    <lineage>
        <taxon>Bacteria</taxon>
        <taxon>Bacillati</taxon>
        <taxon>Actinomycetota</taxon>
        <taxon>Actinomycetes</taxon>
        <taxon>Mycobacteriales</taxon>
        <taxon>Nocardiaceae</taxon>
        <taxon>Rhodococcus</taxon>
    </lineage>
</organism>
<dbReference type="Proteomes" id="UP001066327">
    <property type="component" value="Unassembled WGS sequence"/>
</dbReference>
<keyword evidence="6" id="KW-1185">Reference proteome</keyword>
<feature type="compositionally biased region" description="Basic and acidic residues" evidence="1">
    <location>
        <begin position="15"/>
        <end position="25"/>
    </location>
</feature>
<dbReference type="PATRIC" id="fig|37919.13.peg.5458"/>
<evidence type="ECO:0000313" key="4">
    <source>
        <dbReference type="EMBL" id="WLF45650.1"/>
    </source>
</evidence>
<feature type="region of interest" description="Disordered" evidence="1">
    <location>
        <begin position="1"/>
        <end position="31"/>
    </location>
</feature>
<evidence type="ECO:0000313" key="5">
    <source>
        <dbReference type="Proteomes" id="UP000186108"/>
    </source>
</evidence>
<dbReference type="RefSeq" id="WP_005254109.1">
    <property type="nucleotide sequence ID" value="NZ_CAJUXZ010000001.1"/>
</dbReference>
<accession>A0A1B1KBA7</accession>
<proteinExistence type="predicted"/>
<name>A0A1B1KBA7_RHOOP</name>
<reference evidence="2 5" key="1">
    <citation type="submission" date="2014-07" db="EMBL/GenBank/DDBJ databases">
        <authorList>
            <person name="Zhang J.E."/>
            <person name="Yang H."/>
            <person name="Guo J."/>
            <person name="Deng Z."/>
            <person name="Luo H."/>
            <person name="Luo M."/>
            <person name="Zhao B."/>
        </authorList>
    </citation>
    <scope>NUCLEOTIDE SEQUENCE [LARGE SCALE GENOMIC DNA]</scope>
    <source>
        <strain evidence="2 5">1CP</strain>
    </source>
</reference>
<reference evidence="4" key="3">
    <citation type="submission" date="2023-07" db="EMBL/GenBank/DDBJ databases">
        <title>Genomic analysis of Rhodococcus opacus VOC-14 with glycol ethers degradation activity.</title>
        <authorList>
            <person name="Narkevich D.A."/>
            <person name="Hlushen A.M."/>
            <person name="Akhremchuk A.E."/>
            <person name="Sikolenko M.A."/>
            <person name="Valentovich L.N."/>
        </authorList>
    </citation>
    <scope>NUCLEOTIDE SEQUENCE</scope>
    <source>
        <strain evidence="4">VOC-14</strain>
    </source>
</reference>
<evidence type="ECO:0000313" key="6">
    <source>
        <dbReference type="Proteomes" id="UP001066327"/>
    </source>
</evidence>
<dbReference type="Proteomes" id="UP000186108">
    <property type="component" value="Chromosome"/>
</dbReference>
<gene>
    <name evidence="3" type="ORF">O4328_05510</name>
    <name evidence="4" type="ORF">Q5707_27675</name>
    <name evidence="2" type="ORF">R1CP_26035</name>
</gene>
<evidence type="ECO:0000313" key="2">
    <source>
        <dbReference type="EMBL" id="ANS29859.1"/>
    </source>
</evidence>
<dbReference type="EMBL" id="CP009111">
    <property type="protein sequence ID" value="ANS29859.1"/>
    <property type="molecule type" value="Genomic_DNA"/>
</dbReference>
<dbReference type="Proteomes" id="UP001231166">
    <property type="component" value="Chromosome"/>
</dbReference>
<dbReference type="EMBL" id="JAPWIS010000002">
    <property type="protein sequence ID" value="MCZ4583150.1"/>
    <property type="molecule type" value="Genomic_DNA"/>
</dbReference>